<reference evidence="7 8" key="1">
    <citation type="submission" date="2024-03" db="EMBL/GenBank/DDBJ databases">
        <authorList>
            <person name="Martinez-Hernandez J."/>
        </authorList>
    </citation>
    <scope>NUCLEOTIDE SEQUENCE [LARGE SCALE GENOMIC DNA]</scope>
</reference>
<keyword evidence="8" id="KW-1185">Reference proteome</keyword>
<protein>
    <recommendedName>
        <fullName evidence="6">S-protein homolog</fullName>
    </recommendedName>
</protein>
<dbReference type="PANTHER" id="PTHR31232">
    <property type="match status" value="1"/>
</dbReference>
<gene>
    <name evidence="7" type="ORF">LLUT_LOCUS29490</name>
</gene>
<feature type="signal peptide" evidence="6">
    <location>
        <begin position="1"/>
        <end position="30"/>
    </location>
</feature>
<evidence type="ECO:0000256" key="4">
    <source>
        <dbReference type="ARBA" id="ARBA00022525"/>
    </source>
</evidence>
<comment type="caution">
    <text evidence="7">The sequence shown here is derived from an EMBL/GenBank/DDBJ whole genome shotgun (WGS) entry which is preliminary data.</text>
</comment>
<evidence type="ECO:0000256" key="3">
    <source>
        <dbReference type="ARBA" id="ARBA00022471"/>
    </source>
</evidence>
<dbReference type="GO" id="GO:0060320">
    <property type="term" value="P:rejection of self pollen"/>
    <property type="evidence" value="ECO:0007669"/>
    <property type="project" value="UniProtKB-KW"/>
</dbReference>
<evidence type="ECO:0000313" key="7">
    <source>
        <dbReference type="EMBL" id="CAL0328430.1"/>
    </source>
</evidence>
<evidence type="ECO:0000256" key="1">
    <source>
        <dbReference type="ARBA" id="ARBA00004613"/>
    </source>
</evidence>
<sequence>MTAIMNKFVLSWFMLVTIFVILQMMDGVASIGIVPRVEVGITNNIQNLQLGFRCKDKYHDNGYHTLAPGESYHFGFTIDPFFINRTQWFCLFSWEGESHYFDIYIEIRDSCKNCEWNIEKKGPCKYLGKPNYYTCFTWNDKEQHKLQGRKRVLISNTATQQKLPLALQPLNSQGTKC</sequence>
<evidence type="ECO:0000256" key="2">
    <source>
        <dbReference type="ARBA" id="ARBA00005581"/>
    </source>
</evidence>
<dbReference type="Proteomes" id="UP001497480">
    <property type="component" value="Unassembled WGS sequence"/>
</dbReference>
<keyword evidence="5 6" id="KW-0732">Signal</keyword>
<comment type="subcellular location">
    <subcellularLocation>
        <location evidence="1 6">Secreted</location>
    </subcellularLocation>
</comment>
<feature type="chain" id="PRO_5043097116" description="S-protein homolog" evidence="6">
    <location>
        <begin position="31"/>
        <end position="177"/>
    </location>
</feature>
<comment type="similarity">
    <text evidence="2 6">Belongs to the plant self-incompatibility (S1) protein family.</text>
</comment>
<dbReference type="GO" id="GO:0005576">
    <property type="term" value="C:extracellular region"/>
    <property type="evidence" value="ECO:0007669"/>
    <property type="project" value="UniProtKB-SubCell"/>
</dbReference>
<dbReference type="AlphaFoldDB" id="A0AAV1Y367"/>
<proteinExistence type="inferred from homology"/>
<evidence type="ECO:0000256" key="5">
    <source>
        <dbReference type="ARBA" id="ARBA00022729"/>
    </source>
</evidence>
<keyword evidence="4 6" id="KW-0964">Secreted</keyword>
<keyword evidence="3 6" id="KW-0713">Self-incompatibility</keyword>
<dbReference type="PANTHER" id="PTHR31232:SF43">
    <property type="entry name" value="S-PROTEIN HOMOLOG 29-RELATED"/>
    <property type="match status" value="1"/>
</dbReference>
<dbReference type="EMBL" id="CAXHTB010000021">
    <property type="protein sequence ID" value="CAL0328430.1"/>
    <property type="molecule type" value="Genomic_DNA"/>
</dbReference>
<accession>A0AAV1Y367</accession>
<name>A0AAV1Y367_LUPLU</name>
<evidence type="ECO:0000313" key="8">
    <source>
        <dbReference type="Proteomes" id="UP001497480"/>
    </source>
</evidence>
<dbReference type="Pfam" id="PF05938">
    <property type="entry name" value="Self-incomp_S1"/>
    <property type="match status" value="1"/>
</dbReference>
<evidence type="ECO:0000256" key="6">
    <source>
        <dbReference type="RuleBase" id="RU367044"/>
    </source>
</evidence>
<dbReference type="InterPro" id="IPR010264">
    <property type="entry name" value="Self-incomp_S1"/>
</dbReference>
<organism evidence="7 8">
    <name type="scientific">Lupinus luteus</name>
    <name type="common">European yellow lupine</name>
    <dbReference type="NCBI Taxonomy" id="3873"/>
    <lineage>
        <taxon>Eukaryota</taxon>
        <taxon>Viridiplantae</taxon>
        <taxon>Streptophyta</taxon>
        <taxon>Embryophyta</taxon>
        <taxon>Tracheophyta</taxon>
        <taxon>Spermatophyta</taxon>
        <taxon>Magnoliopsida</taxon>
        <taxon>eudicotyledons</taxon>
        <taxon>Gunneridae</taxon>
        <taxon>Pentapetalae</taxon>
        <taxon>rosids</taxon>
        <taxon>fabids</taxon>
        <taxon>Fabales</taxon>
        <taxon>Fabaceae</taxon>
        <taxon>Papilionoideae</taxon>
        <taxon>50 kb inversion clade</taxon>
        <taxon>genistoids sensu lato</taxon>
        <taxon>core genistoids</taxon>
        <taxon>Genisteae</taxon>
        <taxon>Lupinus</taxon>
    </lineage>
</organism>